<dbReference type="OrthoDB" id="24645at2759"/>
<dbReference type="GO" id="GO:0017108">
    <property type="term" value="F:5'-flap endonuclease activity"/>
    <property type="evidence" value="ECO:0007669"/>
    <property type="project" value="InterPro"/>
</dbReference>
<dbReference type="Gene3D" id="3.40.1440.10">
    <property type="entry name" value="GIY-YIG endonuclease"/>
    <property type="match status" value="1"/>
</dbReference>
<dbReference type="EMBL" id="LXPE01000007">
    <property type="protein sequence ID" value="OBA27741.1"/>
    <property type="molecule type" value="Genomic_DNA"/>
</dbReference>
<evidence type="ECO:0000256" key="2">
    <source>
        <dbReference type="ARBA" id="ARBA00022759"/>
    </source>
</evidence>
<feature type="domain" description="GIY-YIG" evidence="9">
    <location>
        <begin position="35"/>
        <end position="117"/>
    </location>
</feature>
<evidence type="ECO:0000256" key="6">
    <source>
        <dbReference type="ARBA" id="ARBA00023204"/>
    </source>
</evidence>
<dbReference type="SUPFAM" id="SSF82771">
    <property type="entry name" value="GIY-YIG endonuclease"/>
    <property type="match status" value="1"/>
</dbReference>
<keyword evidence="6 8" id="KW-0234">DNA repair</keyword>
<dbReference type="InterPro" id="IPR050381">
    <property type="entry name" value="SLX1_endonuclease"/>
</dbReference>
<keyword evidence="4 8" id="KW-0378">Hydrolase</keyword>
<dbReference type="InterPro" id="IPR048749">
    <property type="entry name" value="SLX1_C"/>
</dbReference>
<comment type="subcellular location">
    <subcellularLocation>
        <location evidence="8">Nucleus</location>
    </subcellularLocation>
</comment>
<keyword evidence="3 8" id="KW-0227">DNA damage</keyword>
<comment type="function">
    <text evidence="8">Catalytic subunit of the SLX1-SLX4 structure-specific endonuclease that resolves DNA secondary structures generated during DNA repair and recombination. Has endonuclease activity towards branched DNA substrates, introducing single-strand cuts in duplex DNA close to junctions with ss-DNA.</text>
</comment>
<accession>A0A1B7TG82</accession>
<dbReference type="PANTHER" id="PTHR20208:SF10">
    <property type="entry name" value="STRUCTURE-SPECIFIC ENDONUCLEASE SUBUNIT SLX1"/>
    <property type="match status" value="1"/>
</dbReference>
<evidence type="ECO:0000256" key="4">
    <source>
        <dbReference type="ARBA" id="ARBA00022801"/>
    </source>
</evidence>
<evidence type="ECO:0000256" key="3">
    <source>
        <dbReference type="ARBA" id="ARBA00022763"/>
    </source>
</evidence>
<dbReference type="GO" id="GO:0000724">
    <property type="term" value="P:double-strand break repair via homologous recombination"/>
    <property type="evidence" value="ECO:0007669"/>
    <property type="project" value="TreeGrafter"/>
</dbReference>
<dbReference type="AlphaFoldDB" id="A0A1B7TG82"/>
<protein>
    <recommendedName>
        <fullName evidence="9">GIY-YIG domain-containing protein</fullName>
    </recommendedName>
</protein>
<dbReference type="Pfam" id="PF01541">
    <property type="entry name" value="GIY-YIG"/>
    <property type="match status" value="1"/>
</dbReference>
<reference evidence="11" key="1">
    <citation type="journal article" date="2016" name="Proc. Natl. Acad. Sci. U.S.A.">
        <title>Comparative genomics of biotechnologically important yeasts.</title>
        <authorList>
            <person name="Riley R."/>
            <person name="Haridas S."/>
            <person name="Wolfe K.H."/>
            <person name="Lopes M.R."/>
            <person name="Hittinger C.T."/>
            <person name="Goeker M."/>
            <person name="Salamov A.A."/>
            <person name="Wisecaver J.H."/>
            <person name="Long T.M."/>
            <person name="Calvey C.H."/>
            <person name="Aerts A.L."/>
            <person name="Barry K.W."/>
            <person name="Choi C."/>
            <person name="Clum A."/>
            <person name="Coughlan A.Y."/>
            <person name="Deshpande S."/>
            <person name="Douglass A.P."/>
            <person name="Hanson S.J."/>
            <person name="Klenk H.-P."/>
            <person name="LaButti K.M."/>
            <person name="Lapidus A."/>
            <person name="Lindquist E.A."/>
            <person name="Lipzen A.M."/>
            <person name="Meier-Kolthoff J.P."/>
            <person name="Ohm R.A."/>
            <person name="Otillar R.P."/>
            <person name="Pangilinan J.L."/>
            <person name="Peng Y."/>
            <person name="Rokas A."/>
            <person name="Rosa C.A."/>
            <person name="Scheuner C."/>
            <person name="Sibirny A.A."/>
            <person name="Slot J.C."/>
            <person name="Stielow J.B."/>
            <person name="Sun H."/>
            <person name="Kurtzman C.P."/>
            <person name="Blackwell M."/>
            <person name="Grigoriev I.V."/>
            <person name="Jeffries T.W."/>
        </authorList>
    </citation>
    <scope>NUCLEOTIDE SEQUENCE [LARGE SCALE GENOMIC DNA]</scope>
    <source>
        <strain evidence="11">NRRL Y-1626</strain>
    </source>
</reference>
<evidence type="ECO:0000256" key="8">
    <source>
        <dbReference type="HAMAP-Rule" id="MF_03100"/>
    </source>
</evidence>
<dbReference type="InterPro" id="IPR035901">
    <property type="entry name" value="GIY-YIG_endonuc_sf"/>
</dbReference>
<dbReference type="InterPro" id="IPR000305">
    <property type="entry name" value="GIY-YIG_endonuc"/>
</dbReference>
<keyword evidence="2 8" id="KW-0255">Endonuclease</keyword>
<dbReference type="InterPro" id="IPR027520">
    <property type="entry name" value="Slx1"/>
</dbReference>
<proteinExistence type="inferred from homology"/>
<name>A0A1B7TG82_9ASCO</name>
<dbReference type="SMART" id="SM00465">
    <property type="entry name" value="GIYc"/>
    <property type="match status" value="1"/>
</dbReference>
<evidence type="ECO:0000256" key="1">
    <source>
        <dbReference type="ARBA" id="ARBA00022722"/>
    </source>
</evidence>
<keyword evidence="1 8" id="KW-0540">Nuclease</keyword>
<comment type="caution">
    <text evidence="8">Lacks conserved residue(s) required for the propagation of feature annotation.</text>
</comment>
<dbReference type="Proteomes" id="UP000092321">
    <property type="component" value="Unassembled WGS sequence"/>
</dbReference>
<organism evidence="10 11">
    <name type="scientific">Hanseniaspora valbyensis NRRL Y-1626</name>
    <dbReference type="NCBI Taxonomy" id="766949"/>
    <lineage>
        <taxon>Eukaryota</taxon>
        <taxon>Fungi</taxon>
        <taxon>Dikarya</taxon>
        <taxon>Ascomycota</taxon>
        <taxon>Saccharomycotina</taxon>
        <taxon>Saccharomycetes</taxon>
        <taxon>Saccharomycodales</taxon>
        <taxon>Saccharomycodaceae</taxon>
        <taxon>Hanseniaspora</taxon>
    </lineage>
</organism>
<keyword evidence="7 8" id="KW-0539">Nucleus</keyword>
<keyword evidence="11" id="KW-1185">Reference proteome</keyword>
<keyword evidence="5 8" id="KW-0233">DNA recombination</keyword>
<evidence type="ECO:0000259" key="9">
    <source>
        <dbReference type="PROSITE" id="PS50164"/>
    </source>
</evidence>
<dbReference type="HAMAP" id="MF_03100">
    <property type="entry name" value="Endonuc_su_Slx1"/>
    <property type="match status" value="1"/>
</dbReference>
<sequence length="323" mass="37819">MSDEESLLDRSDTVNDLLVEEETVSSSSNKQLSCDFYAVYLLRSIPKRNVTYIGSTPDPIRRLRQHNGDRKGGAYKTKLKVKRPWEMCLLVYGFPNKSIALKFEHAWQHVYKSRFSKTKHSQWKMTKQGNSGLNLKIKALKLLLNSKHFSKFDLKVVIFDKDSSLELFNIWHKEIKRYNFDLNNDIVYNAEPDIYSNNEFNGKIKGLTDLETCPPEELTAFELANDNIKLVTNFYTEIIQELIHIKRKHQINNITKCTFCLHEITSEKITCYNSDCNFSCHFHCIYPKIINKTKASLIPNNTFDCFECKKQLNWFTLIKNCEK</sequence>
<comment type="cofactor">
    <cofactor evidence="8">
        <name>a divalent metal cation</name>
        <dbReference type="ChEBI" id="CHEBI:60240"/>
    </cofactor>
</comment>
<dbReference type="Gene3D" id="3.30.40.10">
    <property type="entry name" value="Zinc/RING finger domain, C3HC4 (zinc finger)"/>
    <property type="match status" value="1"/>
</dbReference>
<dbReference type="Pfam" id="PF21202">
    <property type="entry name" value="SLX1_C"/>
    <property type="match status" value="1"/>
</dbReference>
<dbReference type="GO" id="GO:0008821">
    <property type="term" value="F:crossover junction DNA endonuclease activity"/>
    <property type="evidence" value="ECO:0007669"/>
    <property type="project" value="TreeGrafter"/>
</dbReference>
<comment type="similarity">
    <text evidence="8">Belongs to the SLX1 family.</text>
</comment>
<evidence type="ECO:0000256" key="5">
    <source>
        <dbReference type="ARBA" id="ARBA00023172"/>
    </source>
</evidence>
<evidence type="ECO:0000256" key="7">
    <source>
        <dbReference type="ARBA" id="ARBA00023242"/>
    </source>
</evidence>
<dbReference type="CDD" id="cd10455">
    <property type="entry name" value="GIY-YIG_SLX1"/>
    <property type="match status" value="1"/>
</dbReference>
<evidence type="ECO:0000313" key="10">
    <source>
        <dbReference type="EMBL" id="OBA27741.1"/>
    </source>
</evidence>
<evidence type="ECO:0000313" key="11">
    <source>
        <dbReference type="Proteomes" id="UP000092321"/>
    </source>
</evidence>
<comment type="subunit">
    <text evidence="8">Forms a heterodimer with SLX4.</text>
</comment>
<dbReference type="PROSITE" id="PS50164">
    <property type="entry name" value="GIY_YIG"/>
    <property type="match status" value="1"/>
</dbReference>
<dbReference type="GO" id="GO:0033557">
    <property type="term" value="C:Slx1-Slx4 complex"/>
    <property type="evidence" value="ECO:0007669"/>
    <property type="project" value="UniProtKB-UniRule"/>
</dbReference>
<comment type="caution">
    <text evidence="10">The sequence shown here is derived from an EMBL/GenBank/DDBJ whole genome shotgun (WGS) entry which is preliminary data.</text>
</comment>
<dbReference type="PANTHER" id="PTHR20208">
    <property type="entry name" value="STRUCTURE-SPECIFIC ENDONUCLEASE SUBUNIT SLX1"/>
    <property type="match status" value="1"/>
</dbReference>
<gene>
    <name evidence="10" type="ORF">HANVADRAFT_52164</name>
</gene>
<dbReference type="InterPro" id="IPR013083">
    <property type="entry name" value="Znf_RING/FYVE/PHD"/>
</dbReference>